<reference evidence="2 3" key="1">
    <citation type="submission" date="2019-10" db="EMBL/GenBank/DDBJ databases">
        <title>Paraburkholderia sp. isolated from nodules of Mimosa pudica from Brazilian Atlantic Forest soils.</title>
        <authorList>
            <person name="Paulitsch F."/>
            <person name="Hungria M."/>
            <person name="Dall'Agnol R."/>
        </authorList>
    </citation>
    <scope>NUCLEOTIDE SEQUENCE [LARGE SCALE GENOMIC DNA]</scope>
    <source>
        <strain evidence="2 3">CNPSo 3157</strain>
    </source>
</reference>
<dbReference type="RefSeq" id="WP_152755548.1">
    <property type="nucleotide sequence ID" value="NZ_WHNP01000003.1"/>
</dbReference>
<evidence type="ECO:0000313" key="2">
    <source>
        <dbReference type="EMBL" id="MPW16207.1"/>
    </source>
</evidence>
<evidence type="ECO:0008006" key="4">
    <source>
        <dbReference type="Google" id="ProtNLM"/>
    </source>
</evidence>
<name>A0A7X1N6E0_9BURK</name>
<proteinExistence type="predicted"/>
<evidence type="ECO:0000256" key="1">
    <source>
        <dbReference type="SAM" id="SignalP"/>
    </source>
</evidence>
<protein>
    <recommendedName>
        <fullName evidence="4">Lipoprotein</fullName>
    </recommendedName>
</protein>
<dbReference type="Proteomes" id="UP000484381">
    <property type="component" value="Unassembled WGS sequence"/>
</dbReference>
<dbReference type="PROSITE" id="PS51257">
    <property type="entry name" value="PROKAR_LIPOPROTEIN"/>
    <property type="match status" value="1"/>
</dbReference>
<dbReference type="EMBL" id="WHNP01000003">
    <property type="protein sequence ID" value="MPW16207.1"/>
    <property type="molecule type" value="Genomic_DNA"/>
</dbReference>
<organism evidence="2 3">
    <name type="scientific">Paraburkholderia franconis</name>
    <dbReference type="NCBI Taxonomy" id="2654983"/>
    <lineage>
        <taxon>Bacteria</taxon>
        <taxon>Pseudomonadati</taxon>
        <taxon>Pseudomonadota</taxon>
        <taxon>Betaproteobacteria</taxon>
        <taxon>Burkholderiales</taxon>
        <taxon>Burkholderiaceae</taxon>
        <taxon>Paraburkholderia</taxon>
    </lineage>
</organism>
<gene>
    <name evidence="2" type="ORF">GCT13_04510</name>
</gene>
<feature type="chain" id="PRO_5031497898" description="Lipoprotein" evidence="1">
    <location>
        <begin position="20"/>
        <end position="172"/>
    </location>
</feature>
<sequence>MSLKFLSIVMIATSCNAVATEVVSLPQPWRDSHYASCYPSLKAGLSDTYGVGFEEDENIVQFRRHIGSRNFVISSDTTSGTNSQRVVFEQRNERDWCVVLTSPPVADLTPGRVFASSQRPLTWSSVTQAPPGFLETKVIYTWDSKYLIYRPESCYKGRVGRWKSFDCNEAYR</sequence>
<dbReference type="AlphaFoldDB" id="A0A7X1N6E0"/>
<comment type="caution">
    <text evidence="2">The sequence shown here is derived from an EMBL/GenBank/DDBJ whole genome shotgun (WGS) entry which is preliminary data.</text>
</comment>
<feature type="signal peptide" evidence="1">
    <location>
        <begin position="1"/>
        <end position="19"/>
    </location>
</feature>
<accession>A0A7X1N6E0</accession>
<evidence type="ECO:0000313" key="3">
    <source>
        <dbReference type="Proteomes" id="UP000484381"/>
    </source>
</evidence>
<keyword evidence="1" id="KW-0732">Signal</keyword>
<keyword evidence="3" id="KW-1185">Reference proteome</keyword>